<dbReference type="GO" id="GO:1990904">
    <property type="term" value="C:ribonucleoprotein complex"/>
    <property type="evidence" value="ECO:0007669"/>
    <property type="project" value="TreeGrafter"/>
</dbReference>
<dbReference type="Pfam" id="PF22042">
    <property type="entry name" value="EF-G_D2"/>
    <property type="match status" value="1"/>
</dbReference>
<dbReference type="SUPFAM" id="SSF52540">
    <property type="entry name" value="P-loop containing nucleoside triphosphate hydrolases"/>
    <property type="match status" value="1"/>
</dbReference>
<sequence length="1024" mass="114889">MRQLTGAQLERLQDNPERIRNLCVLAHVDHGKTTLVDTLIASNGIISSRMAGKLRYMDSREDEQIRGITMKSSSISLCFSETEEASSDKYLINIIDSPGHIDFSSEVSTAIRLCDGAILIVDVVEGVCPQTTAVLRQAYIEKITPILVLNKIDRLITELKMSPMEAYGRLKRILENVNAIVGQLFASNVMEKAQLSNGNSKDGVFDWSSGLEDVDDENIYFGPEKGNVIFASATDTWGFSIFEFTEVLSKKLGMNKNALLKTLWGDYYFDSKTKTIKKGAITKGKKPMFVQVVLDNLWTIYEAVLVKKDQELVEKVIKSLNLKVNTREANHKDCKIKLNAILSAWLPISRAVLRMTVEKLPSPLQLVPERIKNFLAGYNKSFDCLLPETKLLYNDLISCSSNEKTAPLIVFVSKIVPIEKKFLPENKPRLLTTEEIAAKREAARKRHMEGLLNKLESQTIGIESQKGETNNTNKEETNNESQTIPDVELDEEFIAFARIYSGTLRKGDEVLVLGPRHNPQVGTEDFSGIPKVKVGNLYLLMGRELENLSEAKAGSVFGIAGLSDSIIKSATISSTPFCPAFTEVYAESPPIVRVAIEPENPYDMSKMISGLKLLEQSDSCIQVIHESTGENLLLTAGEVHLRKCIDDLENKYAKIKVTVSSPIVPFRETIVIPPEIDMVNESLKDQKKSVLKTESELKKEDNDSGNDEPEEKIVISNDRVTYSDEFFTVTVRAKPLELKTVQILEEKRNVLRLLNSGKTSAEVIESVKSSLDGSLKEEGFNCNNIWAFGPRKCGPNILFNKISNYERESVFAGKVSKLRDYDNSIVSGFEMATSAGPLCGEPMHGVAFIVEEWEIVEDKYSAGRVMTAMRNVFRKAFEIQPQRLMVAMYECSILCSAEALGKMYGVLSKRYGRILSDDMKEGTDVFQVNALLPVVESFGFAEEIRKKTSGSALPQLRFSHWEALEMDPNWVPTTEEEYMHFGDKADSENLARNYMNRVRKRKGLKTDEQLVQFAEKQRTLSKKK</sequence>
<feature type="compositionally biased region" description="Basic and acidic residues" evidence="10">
    <location>
        <begin position="690"/>
        <end position="702"/>
    </location>
</feature>
<dbReference type="InterPro" id="IPR000640">
    <property type="entry name" value="EFG_V-like"/>
</dbReference>
<dbReference type="PRINTS" id="PR00315">
    <property type="entry name" value="ELONGATNFCT"/>
</dbReference>
<evidence type="ECO:0000313" key="12">
    <source>
        <dbReference type="EMBL" id="CAD5111372.1"/>
    </source>
</evidence>
<accession>A0A7I8V9X8</accession>
<dbReference type="Gene3D" id="3.90.1430.10">
    <property type="entry name" value="Yeast translation eEF2 (G' domain)"/>
    <property type="match status" value="1"/>
</dbReference>
<name>A0A7I8V9X8_9ANNE</name>
<comment type="subcellular location">
    <subcellularLocation>
        <location evidence="1">Cytoplasm</location>
    </subcellularLocation>
</comment>
<feature type="domain" description="Tr-type G" evidence="11">
    <location>
        <begin position="17"/>
        <end position="313"/>
    </location>
</feature>
<organism evidence="12 13">
    <name type="scientific">Dimorphilus gyrociliatus</name>
    <dbReference type="NCBI Taxonomy" id="2664684"/>
    <lineage>
        <taxon>Eukaryota</taxon>
        <taxon>Metazoa</taxon>
        <taxon>Spiralia</taxon>
        <taxon>Lophotrochozoa</taxon>
        <taxon>Annelida</taxon>
        <taxon>Polychaeta</taxon>
        <taxon>Polychaeta incertae sedis</taxon>
        <taxon>Dinophilidae</taxon>
        <taxon>Dimorphilus</taxon>
    </lineage>
</organism>
<dbReference type="SUPFAM" id="SSF54211">
    <property type="entry name" value="Ribosomal protein S5 domain 2-like"/>
    <property type="match status" value="1"/>
</dbReference>
<dbReference type="Pfam" id="PF14492">
    <property type="entry name" value="EFG_III"/>
    <property type="match status" value="1"/>
</dbReference>
<dbReference type="NCBIfam" id="TIGR00231">
    <property type="entry name" value="small_GTP"/>
    <property type="match status" value="1"/>
</dbReference>
<dbReference type="Gene3D" id="2.40.30.10">
    <property type="entry name" value="Translation factors"/>
    <property type="match status" value="1"/>
</dbReference>
<dbReference type="SUPFAM" id="SSF54980">
    <property type="entry name" value="EF-G C-terminal domain-like"/>
    <property type="match status" value="2"/>
</dbReference>
<evidence type="ECO:0000256" key="1">
    <source>
        <dbReference type="ARBA" id="ARBA00004496"/>
    </source>
</evidence>
<comment type="catalytic activity">
    <reaction evidence="7">
        <text>GTP + H2O = GDP + phosphate + H(+)</text>
        <dbReference type="Rhea" id="RHEA:19669"/>
        <dbReference type="ChEBI" id="CHEBI:15377"/>
        <dbReference type="ChEBI" id="CHEBI:15378"/>
        <dbReference type="ChEBI" id="CHEBI:37565"/>
        <dbReference type="ChEBI" id="CHEBI:43474"/>
        <dbReference type="ChEBI" id="CHEBI:58189"/>
    </reaction>
</comment>
<evidence type="ECO:0000256" key="3">
    <source>
        <dbReference type="ARBA" id="ARBA00022517"/>
    </source>
</evidence>
<dbReference type="GO" id="GO:0005525">
    <property type="term" value="F:GTP binding"/>
    <property type="evidence" value="ECO:0007669"/>
    <property type="project" value="UniProtKB-KW"/>
</dbReference>
<evidence type="ECO:0000259" key="11">
    <source>
        <dbReference type="PROSITE" id="PS51722"/>
    </source>
</evidence>
<dbReference type="Proteomes" id="UP000549394">
    <property type="component" value="Unassembled WGS sequence"/>
</dbReference>
<keyword evidence="3" id="KW-0690">Ribosome biogenesis</keyword>
<dbReference type="InterPro" id="IPR014721">
    <property type="entry name" value="Ribsml_uS5_D2-typ_fold_subgr"/>
</dbReference>
<dbReference type="CDD" id="cd16261">
    <property type="entry name" value="EF2_snRNP_III"/>
    <property type="match status" value="1"/>
</dbReference>
<dbReference type="InterPro" id="IPR056752">
    <property type="entry name" value="EFL1"/>
</dbReference>
<evidence type="ECO:0000256" key="6">
    <source>
        <dbReference type="ARBA" id="ARBA00023134"/>
    </source>
</evidence>
<dbReference type="CDD" id="cd01681">
    <property type="entry name" value="aeEF2_snRNP_like_IV"/>
    <property type="match status" value="1"/>
</dbReference>
<dbReference type="FunFam" id="3.30.70.870:FF:000002">
    <property type="entry name" value="Translation elongation factor 2"/>
    <property type="match status" value="1"/>
</dbReference>
<evidence type="ECO:0000256" key="5">
    <source>
        <dbReference type="ARBA" id="ARBA00022801"/>
    </source>
</evidence>
<evidence type="ECO:0000256" key="10">
    <source>
        <dbReference type="SAM" id="MobiDB-lite"/>
    </source>
</evidence>
<dbReference type="InterPro" id="IPR041095">
    <property type="entry name" value="EFG_II"/>
</dbReference>
<evidence type="ECO:0000256" key="2">
    <source>
        <dbReference type="ARBA" id="ARBA00022490"/>
    </source>
</evidence>
<comment type="caution">
    <text evidence="12">The sequence shown here is derived from an EMBL/GenBank/DDBJ whole genome shotgun (WGS) entry which is preliminary data.</text>
</comment>
<dbReference type="Pfam" id="PF25118">
    <property type="entry name" value="EFL1"/>
    <property type="match status" value="1"/>
</dbReference>
<dbReference type="AlphaFoldDB" id="A0A7I8V9X8"/>
<dbReference type="SMART" id="SM00838">
    <property type="entry name" value="EFG_C"/>
    <property type="match status" value="1"/>
</dbReference>
<dbReference type="Gene3D" id="3.40.50.300">
    <property type="entry name" value="P-loop containing nucleotide triphosphate hydrolases"/>
    <property type="match status" value="1"/>
</dbReference>
<evidence type="ECO:0000256" key="8">
    <source>
        <dbReference type="ARBA" id="ARBA00068031"/>
    </source>
</evidence>
<dbReference type="Gene3D" id="3.30.70.870">
    <property type="entry name" value="Elongation Factor G (Translational Gtpase), domain 3"/>
    <property type="match status" value="1"/>
</dbReference>
<proteinExistence type="predicted"/>
<reference evidence="12 13" key="1">
    <citation type="submission" date="2020-08" db="EMBL/GenBank/DDBJ databases">
        <authorList>
            <person name="Hejnol A."/>
        </authorList>
    </citation>
    <scope>NUCLEOTIDE SEQUENCE [LARGE SCALE GENOMIC DNA]</scope>
</reference>
<dbReference type="InterPro" id="IPR053905">
    <property type="entry name" value="EF-G-like_DII"/>
</dbReference>
<feature type="region of interest" description="Disordered" evidence="10">
    <location>
        <begin position="690"/>
        <end position="710"/>
    </location>
</feature>
<feature type="region of interest" description="Disordered" evidence="10">
    <location>
        <begin position="459"/>
        <end position="482"/>
    </location>
</feature>
<dbReference type="GO" id="GO:0003924">
    <property type="term" value="F:GTPase activity"/>
    <property type="evidence" value="ECO:0007669"/>
    <property type="project" value="InterPro"/>
</dbReference>
<evidence type="ECO:0000313" key="13">
    <source>
        <dbReference type="Proteomes" id="UP000549394"/>
    </source>
</evidence>
<dbReference type="InterPro" id="IPR020568">
    <property type="entry name" value="Ribosomal_Su5_D2-typ_SF"/>
</dbReference>
<dbReference type="GO" id="GO:0043022">
    <property type="term" value="F:ribosome binding"/>
    <property type="evidence" value="ECO:0007669"/>
    <property type="project" value="TreeGrafter"/>
</dbReference>
<dbReference type="FunFam" id="3.30.70.240:FF:000006">
    <property type="entry name" value="Elongation factor like GTPase 1"/>
    <property type="match status" value="1"/>
</dbReference>
<evidence type="ECO:0000256" key="9">
    <source>
        <dbReference type="ARBA" id="ARBA00081809"/>
    </source>
</evidence>
<dbReference type="CDD" id="cd04096">
    <property type="entry name" value="eEF2_snRNP_like_C"/>
    <property type="match status" value="1"/>
</dbReference>
<keyword evidence="4" id="KW-0547">Nucleotide-binding</keyword>
<dbReference type="Gene3D" id="3.30.70.240">
    <property type="match status" value="1"/>
</dbReference>
<dbReference type="PANTHER" id="PTHR42908">
    <property type="entry name" value="TRANSLATION ELONGATION FACTOR-RELATED"/>
    <property type="match status" value="1"/>
</dbReference>
<dbReference type="InterPro" id="IPR035647">
    <property type="entry name" value="EFG_III/V"/>
</dbReference>
<evidence type="ECO:0000256" key="7">
    <source>
        <dbReference type="ARBA" id="ARBA00048548"/>
    </source>
</evidence>
<dbReference type="CDD" id="cd16268">
    <property type="entry name" value="EF2_II"/>
    <property type="match status" value="1"/>
</dbReference>
<dbReference type="FunFam" id="3.40.50.300:FF:000746">
    <property type="entry name" value="Ribosome assembly protein 1"/>
    <property type="match status" value="1"/>
</dbReference>
<dbReference type="SUPFAM" id="SSF50447">
    <property type="entry name" value="Translation proteins"/>
    <property type="match status" value="1"/>
</dbReference>
<dbReference type="InterPro" id="IPR000795">
    <property type="entry name" value="T_Tr_GTP-bd_dom"/>
</dbReference>
<keyword evidence="2" id="KW-0963">Cytoplasm</keyword>
<keyword evidence="13" id="KW-1185">Reference proteome</keyword>
<gene>
    <name evidence="12" type="ORF">DGYR_LOCUS676</name>
</gene>
<dbReference type="OrthoDB" id="364892at2759"/>
<keyword evidence="5" id="KW-0378">Hydrolase</keyword>
<keyword evidence="6" id="KW-0342">GTP-binding</keyword>
<dbReference type="Gene3D" id="3.30.230.10">
    <property type="match status" value="1"/>
</dbReference>
<dbReference type="InterPro" id="IPR027417">
    <property type="entry name" value="P-loop_NTPase"/>
</dbReference>
<dbReference type="GO" id="GO:0005829">
    <property type="term" value="C:cytosol"/>
    <property type="evidence" value="ECO:0007669"/>
    <property type="project" value="TreeGrafter"/>
</dbReference>
<dbReference type="EMBL" id="CAJFCJ010000001">
    <property type="protein sequence ID" value="CAD5111372.1"/>
    <property type="molecule type" value="Genomic_DNA"/>
</dbReference>
<dbReference type="InterPro" id="IPR005225">
    <property type="entry name" value="Small_GTP-bd"/>
</dbReference>
<dbReference type="Pfam" id="PF00009">
    <property type="entry name" value="GTP_EFTU"/>
    <property type="match status" value="1"/>
</dbReference>
<dbReference type="InterPro" id="IPR009000">
    <property type="entry name" value="Transl_B-barrel_sf"/>
</dbReference>
<dbReference type="CDD" id="cd01885">
    <property type="entry name" value="EF2"/>
    <property type="match status" value="1"/>
</dbReference>
<dbReference type="Pfam" id="PF00679">
    <property type="entry name" value="EFG_C"/>
    <property type="match status" value="1"/>
</dbReference>
<dbReference type="PANTHER" id="PTHR42908:SF3">
    <property type="entry name" value="ELONGATION FACTOR-LIKE GTPASE 1"/>
    <property type="match status" value="1"/>
</dbReference>
<dbReference type="PROSITE" id="PS51722">
    <property type="entry name" value="G_TR_2"/>
    <property type="match status" value="1"/>
</dbReference>
<protein>
    <recommendedName>
        <fullName evidence="8">Ribosome assembly protein 1</fullName>
    </recommendedName>
    <alternativeName>
        <fullName evidence="9">Elongation factor-like 1</fullName>
    </alternativeName>
</protein>
<dbReference type="FunFam" id="3.90.1430.10:FF:000002">
    <property type="entry name" value="Elongation factor like GTPase 1"/>
    <property type="match status" value="1"/>
</dbReference>
<evidence type="ECO:0000256" key="4">
    <source>
        <dbReference type="ARBA" id="ARBA00022741"/>
    </source>
</evidence>
<dbReference type="GO" id="GO:0042256">
    <property type="term" value="P:cytosolic ribosome assembly"/>
    <property type="evidence" value="ECO:0007669"/>
    <property type="project" value="TreeGrafter"/>
</dbReference>